<proteinExistence type="predicted"/>
<dbReference type="Proteomes" id="UP000481858">
    <property type="component" value="Unassembled WGS sequence"/>
</dbReference>
<reference evidence="3 4" key="1">
    <citation type="submission" date="2019-12" db="EMBL/GenBank/DDBJ databases">
        <title>Draft genome sequence of the ascomycete Xylaria multiplex DSM 110363.</title>
        <authorList>
            <person name="Buettner E."/>
            <person name="Kellner H."/>
        </authorList>
    </citation>
    <scope>NUCLEOTIDE SEQUENCE [LARGE SCALE GENOMIC DNA]</scope>
    <source>
        <strain evidence="3 4">DSM 110363</strain>
    </source>
</reference>
<comment type="caution">
    <text evidence="3">The sequence shown here is derived from an EMBL/GenBank/DDBJ whole genome shotgun (WGS) entry which is preliminary data.</text>
</comment>
<keyword evidence="4" id="KW-1185">Reference proteome</keyword>
<evidence type="ECO:0000313" key="3">
    <source>
        <dbReference type="EMBL" id="KAF2968488.1"/>
    </source>
</evidence>
<dbReference type="InParanoid" id="A0A7C8MRA2"/>
<gene>
    <name evidence="3" type="ORF">GQX73_g5089</name>
</gene>
<protein>
    <submittedName>
        <fullName evidence="3">Uncharacterized protein</fullName>
    </submittedName>
</protein>
<dbReference type="OrthoDB" id="4768233at2759"/>
<dbReference type="EMBL" id="WUBL01000050">
    <property type="protein sequence ID" value="KAF2968488.1"/>
    <property type="molecule type" value="Genomic_DNA"/>
</dbReference>
<feature type="compositionally biased region" description="Pro residues" evidence="1">
    <location>
        <begin position="195"/>
        <end position="212"/>
    </location>
</feature>
<evidence type="ECO:0000313" key="4">
    <source>
        <dbReference type="Proteomes" id="UP000481858"/>
    </source>
</evidence>
<keyword evidence="2" id="KW-0812">Transmembrane</keyword>
<keyword evidence="2" id="KW-1133">Transmembrane helix</keyword>
<sequence>MAPSGIANDEMTASQKCPIPKDSENETMNWGCCDSHHLHFCFYTNPYILLQVRAIKDIGIELSGKCLDAAASSRLVFSEASASTANGSNEPTKTPIAGIITSRSADGEELEENIYVKIGVSVAAGIIFLIALYFVLCRGRRKRNEVTEIIDMEMGNRRAREDRNEETRVPAIMPLSNLTRPVSTASSTFTNPRRAPFPPPPSPPPNRPLPPLPRREPKHSSLVSTKRGNGGGVEEPSQLPLVGGVSIAPSSGPEAFGLSYIPK</sequence>
<evidence type="ECO:0000256" key="2">
    <source>
        <dbReference type="SAM" id="Phobius"/>
    </source>
</evidence>
<feature type="transmembrane region" description="Helical" evidence="2">
    <location>
        <begin position="114"/>
        <end position="136"/>
    </location>
</feature>
<feature type="region of interest" description="Disordered" evidence="1">
    <location>
        <begin position="1"/>
        <end position="20"/>
    </location>
</feature>
<feature type="compositionally biased region" description="Polar residues" evidence="1">
    <location>
        <begin position="180"/>
        <end position="191"/>
    </location>
</feature>
<accession>A0A7C8MRA2</accession>
<organism evidence="3 4">
    <name type="scientific">Xylaria multiplex</name>
    <dbReference type="NCBI Taxonomy" id="323545"/>
    <lineage>
        <taxon>Eukaryota</taxon>
        <taxon>Fungi</taxon>
        <taxon>Dikarya</taxon>
        <taxon>Ascomycota</taxon>
        <taxon>Pezizomycotina</taxon>
        <taxon>Sordariomycetes</taxon>
        <taxon>Xylariomycetidae</taxon>
        <taxon>Xylariales</taxon>
        <taxon>Xylariaceae</taxon>
        <taxon>Xylaria</taxon>
    </lineage>
</organism>
<keyword evidence="2" id="KW-0472">Membrane</keyword>
<feature type="region of interest" description="Disordered" evidence="1">
    <location>
        <begin position="180"/>
        <end position="263"/>
    </location>
</feature>
<dbReference type="AlphaFoldDB" id="A0A7C8MRA2"/>
<name>A0A7C8MRA2_9PEZI</name>
<evidence type="ECO:0000256" key="1">
    <source>
        <dbReference type="SAM" id="MobiDB-lite"/>
    </source>
</evidence>